<reference evidence="2" key="1">
    <citation type="journal article" date="2021" name="Front. Microbiol.">
        <title>Comprehensive Comparative Genomics and Phenotyping of Methylobacterium Species.</title>
        <authorList>
            <person name="Alessa O."/>
            <person name="Ogura Y."/>
            <person name="Fujitani Y."/>
            <person name="Takami H."/>
            <person name="Hayashi T."/>
            <person name="Sahin N."/>
            <person name="Tani A."/>
        </authorList>
    </citation>
    <scope>NUCLEOTIDE SEQUENCE</scope>
    <source>
        <strain evidence="2">DSM 14458</strain>
    </source>
</reference>
<evidence type="ECO:0000313" key="3">
    <source>
        <dbReference type="Proteomes" id="UP001055093"/>
    </source>
</evidence>
<name>A0ABQ4UMC6_9HYPH</name>
<accession>A0ABQ4UMC6</accession>
<keyword evidence="1" id="KW-0732">Signal</keyword>
<dbReference type="Proteomes" id="UP001055093">
    <property type="component" value="Unassembled WGS sequence"/>
</dbReference>
<keyword evidence="3" id="KW-1185">Reference proteome</keyword>
<sequence>MRAHRPFWHALAAILQIAALLALSIAAPAHARAHAPGIGVKHVHASVDAHAHANHAGIDCAGAHHGPHDGAHAVKVGSDASTPAGDGHSGQCCGLHCPFHIPFVGVADVTVALRWNTERAFRRPRDAAFVSVVPETLPEPPRSFA</sequence>
<comment type="caution">
    <text evidence="2">The sequence shown here is derived from an EMBL/GenBank/DDBJ whole genome shotgun (WGS) entry which is preliminary data.</text>
</comment>
<evidence type="ECO:0000313" key="2">
    <source>
        <dbReference type="EMBL" id="GJE73458.1"/>
    </source>
</evidence>
<proteinExistence type="predicted"/>
<feature type="chain" id="PRO_5045716258" description="DUF2946 domain-containing protein" evidence="1">
    <location>
        <begin position="32"/>
        <end position="145"/>
    </location>
</feature>
<dbReference type="EMBL" id="BPRE01000001">
    <property type="protein sequence ID" value="GJE73458.1"/>
    <property type="molecule type" value="Genomic_DNA"/>
</dbReference>
<evidence type="ECO:0000256" key="1">
    <source>
        <dbReference type="SAM" id="SignalP"/>
    </source>
</evidence>
<gene>
    <name evidence="2" type="ORF">BGCPKDLD_0022</name>
</gene>
<protein>
    <recommendedName>
        <fullName evidence="4">DUF2946 domain-containing protein</fullName>
    </recommendedName>
</protein>
<feature type="signal peptide" evidence="1">
    <location>
        <begin position="1"/>
        <end position="31"/>
    </location>
</feature>
<reference evidence="2" key="2">
    <citation type="submission" date="2021-08" db="EMBL/GenBank/DDBJ databases">
        <authorList>
            <person name="Tani A."/>
            <person name="Ola A."/>
            <person name="Ogura Y."/>
            <person name="Katsura K."/>
            <person name="Hayashi T."/>
        </authorList>
    </citation>
    <scope>NUCLEOTIDE SEQUENCE</scope>
    <source>
        <strain evidence="2">DSM 14458</strain>
    </source>
</reference>
<dbReference type="RefSeq" id="WP_137829724.1">
    <property type="nucleotide sequence ID" value="NZ_BPRE01000001.1"/>
</dbReference>
<evidence type="ECO:0008006" key="4">
    <source>
        <dbReference type="Google" id="ProtNLM"/>
    </source>
</evidence>
<organism evidence="2 3">
    <name type="scientific">Methylorubrum suomiense</name>
    <dbReference type="NCBI Taxonomy" id="144191"/>
    <lineage>
        <taxon>Bacteria</taxon>
        <taxon>Pseudomonadati</taxon>
        <taxon>Pseudomonadota</taxon>
        <taxon>Alphaproteobacteria</taxon>
        <taxon>Hyphomicrobiales</taxon>
        <taxon>Methylobacteriaceae</taxon>
        <taxon>Methylorubrum</taxon>
    </lineage>
</organism>